<keyword evidence="9 12" id="KW-1133">Transmembrane helix</keyword>
<feature type="binding site" evidence="12">
    <location>
        <position position="142"/>
    </location>
    <ligand>
        <name>Zn(2+)</name>
        <dbReference type="ChEBI" id="CHEBI:29105"/>
        <note>catalytic</note>
    </ligand>
</feature>
<reference evidence="14 15" key="1">
    <citation type="submission" date="2018-09" db="EMBL/GenBank/DDBJ databases">
        <title>Genome sequencing of strain 2DFW10M-5.</title>
        <authorList>
            <person name="Heo J."/>
            <person name="Kim S.-J."/>
            <person name="Kwon S.-W."/>
        </authorList>
    </citation>
    <scope>NUCLEOTIDE SEQUENCE [LARGE SCALE GENOMIC DNA]</scope>
    <source>
        <strain evidence="14 15">2DFW10M-5</strain>
    </source>
</reference>
<sequence>MYRAIARNKRNTVFFILFFLVLVGVISYVISYFMGGGWSVTIIALVIAIAYAVLQYFTASSQAVAMSGAVQLQQKSDHPVLWQTVENISISTGMPMPKIYIVNDPAPNAFATGRDPDHAVVAATTGLLELMDPTELMGVMAHEMGHVRNYDIRVSTIVFGLVVAIGFIADIFIRMTFFGAVFGGGNNRGRGNNNGGGGGGNPILLILGLVAIVLAPILAALVQAAISRQREYLADATSAEITRFPEGLESALQKLGDYSRPMKRQNTSMAHLWISDPLQPSLTSRLFSTHPPIPDRIERLKKIGGGF</sequence>
<evidence type="ECO:0000256" key="6">
    <source>
        <dbReference type="ARBA" id="ARBA00022723"/>
    </source>
</evidence>
<dbReference type="GO" id="GO:0005886">
    <property type="term" value="C:plasma membrane"/>
    <property type="evidence" value="ECO:0007669"/>
    <property type="project" value="UniProtKB-SubCell"/>
</dbReference>
<dbReference type="Pfam" id="PF01435">
    <property type="entry name" value="Peptidase_M48"/>
    <property type="match status" value="1"/>
</dbReference>
<dbReference type="GO" id="GO:0004222">
    <property type="term" value="F:metalloendopeptidase activity"/>
    <property type="evidence" value="ECO:0007669"/>
    <property type="project" value="UniProtKB-UniRule"/>
</dbReference>
<feature type="transmembrane region" description="Helical" evidence="12">
    <location>
        <begin position="202"/>
        <end position="222"/>
    </location>
</feature>
<dbReference type="HAMAP" id="MF_00188">
    <property type="entry name" value="Pept_M48_protease_HtpX"/>
    <property type="match status" value="1"/>
</dbReference>
<keyword evidence="11 12" id="KW-0472">Membrane</keyword>
<keyword evidence="10 12" id="KW-0482">Metalloprotease</keyword>
<evidence type="ECO:0000256" key="5">
    <source>
        <dbReference type="ARBA" id="ARBA00022692"/>
    </source>
</evidence>
<dbReference type="PANTHER" id="PTHR43221">
    <property type="entry name" value="PROTEASE HTPX"/>
    <property type="match status" value="1"/>
</dbReference>
<keyword evidence="8 12" id="KW-0862">Zinc</keyword>
<evidence type="ECO:0000313" key="15">
    <source>
        <dbReference type="Proteomes" id="UP000275069"/>
    </source>
</evidence>
<evidence type="ECO:0000256" key="9">
    <source>
        <dbReference type="ARBA" id="ARBA00022989"/>
    </source>
</evidence>
<dbReference type="GO" id="GO:0008270">
    <property type="term" value="F:zinc ion binding"/>
    <property type="evidence" value="ECO:0007669"/>
    <property type="project" value="UniProtKB-UniRule"/>
</dbReference>
<dbReference type="EC" id="3.4.24.-" evidence="12"/>
<keyword evidence="7 12" id="KW-0378">Hydrolase</keyword>
<name>A0A387BFB4_9MICO</name>
<comment type="cofactor">
    <cofactor evidence="12">
        <name>Zn(2+)</name>
        <dbReference type="ChEBI" id="CHEBI:29105"/>
    </cofactor>
    <text evidence="12">Binds 1 zinc ion per subunit.</text>
</comment>
<feature type="binding site" evidence="12">
    <location>
        <position position="146"/>
    </location>
    <ligand>
        <name>Zn(2+)</name>
        <dbReference type="ChEBI" id="CHEBI:29105"/>
        <note>catalytic</note>
    </ligand>
</feature>
<dbReference type="GO" id="GO:0006508">
    <property type="term" value="P:proteolysis"/>
    <property type="evidence" value="ECO:0007669"/>
    <property type="project" value="UniProtKB-KW"/>
</dbReference>
<dbReference type="CDD" id="cd07340">
    <property type="entry name" value="M48B_Htpx_like"/>
    <property type="match status" value="1"/>
</dbReference>
<evidence type="ECO:0000256" key="4">
    <source>
        <dbReference type="ARBA" id="ARBA00022670"/>
    </source>
</evidence>
<dbReference type="InterPro" id="IPR001915">
    <property type="entry name" value="Peptidase_M48"/>
</dbReference>
<evidence type="ECO:0000313" key="14">
    <source>
        <dbReference type="EMBL" id="AYG02603.1"/>
    </source>
</evidence>
<dbReference type="Gene3D" id="3.30.2010.10">
    <property type="entry name" value="Metalloproteases ('zincins'), catalytic domain"/>
    <property type="match status" value="1"/>
</dbReference>
<comment type="similarity">
    <text evidence="2 12">Belongs to the peptidase M48B family.</text>
</comment>
<evidence type="ECO:0000256" key="10">
    <source>
        <dbReference type="ARBA" id="ARBA00023049"/>
    </source>
</evidence>
<evidence type="ECO:0000256" key="2">
    <source>
        <dbReference type="ARBA" id="ARBA00009779"/>
    </source>
</evidence>
<keyword evidence="15" id="KW-1185">Reference proteome</keyword>
<evidence type="ECO:0000256" key="3">
    <source>
        <dbReference type="ARBA" id="ARBA00022475"/>
    </source>
</evidence>
<feature type="domain" description="Peptidase M48" evidence="13">
    <location>
        <begin position="81"/>
        <end position="302"/>
    </location>
</feature>
<feature type="binding site" evidence="12">
    <location>
        <position position="231"/>
    </location>
    <ligand>
        <name>Zn(2+)</name>
        <dbReference type="ChEBI" id="CHEBI:29105"/>
        <note>catalytic</note>
    </ligand>
</feature>
<dbReference type="InterPro" id="IPR022919">
    <property type="entry name" value="Pept_M48_protease_HtpX"/>
</dbReference>
<dbReference type="InterPro" id="IPR050083">
    <property type="entry name" value="HtpX_protease"/>
</dbReference>
<keyword evidence="3 12" id="KW-1003">Cell membrane</keyword>
<accession>A0A387BFB4</accession>
<dbReference type="KEGG" id="gry:D7I44_03075"/>
<keyword evidence="5 12" id="KW-0812">Transmembrane</keyword>
<dbReference type="Proteomes" id="UP000275069">
    <property type="component" value="Chromosome"/>
</dbReference>
<protein>
    <recommendedName>
        <fullName evidence="12">Protease HtpX homolog</fullName>
        <ecNumber evidence="12">3.4.24.-</ecNumber>
    </recommendedName>
</protein>
<evidence type="ECO:0000256" key="11">
    <source>
        <dbReference type="ARBA" id="ARBA00023136"/>
    </source>
</evidence>
<evidence type="ECO:0000256" key="1">
    <source>
        <dbReference type="ARBA" id="ARBA00004651"/>
    </source>
</evidence>
<evidence type="ECO:0000259" key="13">
    <source>
        <dbReference type="Pfam" id="PF01435"/>
    </source>
</evidence>
<evidence type="ECO:0000256" key="12">
    <source>
        <dbReference type="HAMAP-Rule" id="MF_00188"/>
    </source>
</evidence>
<gene>
    <name evidence="12" type="primary">htpX</name>
    <name evidence="14" type="ORF">D7I44_03075</name>
</gene>
<dbReference type="EMBL" id="CP032624">
    <property type="protein sequence ID" value="AYG02603.1"/>
    <property type="molecule type" value="Genomic_DNA"/>
</dbReference>
<organism evidence="14 15">
    <name type="scientific">Gryllotalpicola protaetiae</name>
    <dbReference type="NCBI Taxonomy" id="2419771"/>
    <lineage>
        <taxon>Bacteria</taxon>
        <taxon>Bacillati</taxon>
        <taxon>Actinomycetota</taxon>
        <taxon>Actinomycetes</taxon>
        <taxon>Micrococcales</taxon>
        <taxon>Microbacteriaceae</taxon>
        <taxon>Gryllotalpicola</taxon>
    </lineage>
</organism>
<dbReference type="OrthoDB" id="15218at2"/>
<evidence type="ECO:0000256" key="8">
    <source>
        <dbReference type="ARBA" id="ARBA00022833"/>
    </source>
</evidence>
<evidence type="ECO:0000256" key="7">
    <source>
        <dbReference type="ARBA" id="ARBA00022801"/>
    </source>
</evidence>
<dbReference type="PANTHER" id="PTHR43221:SF1">
    <property type="entry name" value="PROTEASE HTPX"/>
    <property type="match status" value="1"/>
</dbReference>
<keyword evidence="6 12" id="KW-0479">Metal-binding</keyword>
<feature type="transmembrane region" description="Helical" evidence="12">
    <location>
        <begin position="12"/>
        <end position="30"/>
    </location>
</feature>
<dbReference type="RefSeq" id="WP_120788137.1">
    <property type="nucleotide sequence ID" value="NZ_CP032624.1"/>
</dbReference>
<dbReference type="AlphaFoldDB" id="A0A387BFB4"/>
<keyword evidence="4 12" id="KW-0645">Protease</keyword>
<feature type="active site" evidence="12">
    <location>
        <position position="143"/>
    </location>
</feature>
<proteinExistence type="inferred from homology"/>
<comment type="subcellular location">
    <subcellularLocation>
        <location evidence="1 12">Cell membrane</location>
        <topology evidence="1 12">Multi-pass membrane protein</topology>
    </subcellularLocation>
</comment>
<feature type="transmembrane region" description="Helical" evidence="12">
    <location>
        <begin position="157"/>
        <end position="182"/>
    </location>
</feature>
<feature type="transmembrane region" description="Helical" evidence="12">
    <location>
        <begin position="36"/>
        <end position="57"/>
    </location>
</feature>